<keyword evidence="3" id="KW-0560">Oxidoreductase</keyword>
<reference evidence="10 11" key="1">
    <citation type="journal article" date="2018" name="Front. Microbiol.">
        <title>Prospects for Fungal Bioremediation of Acidic Radioactive Waste Sites: Characterization and Genome Sequence of Rhodotorula taiwanensis MD1149.</title>
        <authorList>
            <person name="Tkavc R."/>
            <person name="Matrosova V.Y."/>
            <person name="Grichenko O.E."/>
            <person name="Gostincar C."/>
            <person name="Volpe R.P."/>
            <person name="Klimenkova P."/>
            <person name="Gaidamakova E.K."/>
            <person name="Zhou C.E."/>
            <person name="Stewart B.J."/>
            <person name="Lyman M.G."/>
            <person name="Malfatti S.A."/>
            <person name="Rubinfeld B."/>
            <person name="Courtot M."/>
            <person name="Singh J."/>
            <person name="Dalgard C.L."/>
            <person name="Hamilton T."/>
            <person name="Frey K.G."/>
            <person name="Gunde-Cimerman N."/>
            <person name="Dugan L."/>
            <person name="Daly M.J."/>
        </authorList>
    </citation>
    <scope>NUCLEOTIDE SEQUENCE [LARGE SCALE GENOMIC DNA]</scope>
    <source>
        <strain evidence="10 11">MD1149</strain>
    </source>
</reference>
<dbReference type="GO" id="GO:0016491">
    <property type="term" value="F:oxidoreductase activity"/>
    <property type="evidence" value="ECO:0007669"/>
    <property type="project" value="UniProtKB-KW"/>
</dbReference>
<proteinExistence type="inferred from homology"/>
<dbReference type="InterPro" id="IPR045087">
    <property type="entry name" value="Cu-oxidase_fam"/>
</dbReference>
<evidence type="ECO:0000259" key="7">
    <source>
        <dbReference type="Pfam" id="PF00394"/>
    </source>
</evidence>
<dbReference type="InterPro" id="IPR033138">
    <property type="entry name" value="Cu_oxidase_CS"/>
</dbReference>
<dbReference type="PANTHER" id="PTHR11709:SF414">
    <property type="entry name" value="ADR239WP"/>
    <property type="match status" value="1"/>
</dbReference>
<evidence type="ECO:0000256" key="3">
    <source>
        <dbReference type="ARBA" id="ARBA00023002"/>
    </source>
</evidence>
<dbReference type="STRING" id="741276.A0A2S5B1L2"/>
<keyword evidence="2" id="KW-0479">Metal-binding</keyword>
<evidence type="ECO:0000256" key="5">
    <source>
        <dbReference type="ARBA" id="ARBA00023180"/>
    </source>
</evidence>
<organism evidence="10 11">
    <name type="scientific">Rhodotorula taiwanensis</name>
    <dbReference type="NCBI Taxonomy" id="741276"/>
    <lineage>
        <taxon>Eukaryota</taxon>
        <taxon>Fungi</taxon>
        <taxon>Dikarya</taxon>
        <taxon>Basidiomycota</taxon>
        <taxon>Pucciniomycotina</taxon>
        <taxon>Microbotryomycetes</taxon>
        <taxon>Sporidiobolales</taxon>
        <taxon>Sporidiobolaceae</taxon>
        <taxon>Rhodotorula</taxon>
    </lineage>
</organism>
<dbReference type="InterPro" id="IPR001117">
    <property type="entry name" value="Cu-oxidase_2nd"/>
</dbReference>
<name>A0A2S5B1L2_9BASI</name>
<comment type="caution">
    <text evidence="10">The sequence shown here is derived from an EMBL/GenBank/DDBJ whole genome shotgun (WGS) entry which is preliminary data.</text>
</comment>
<evidence type="ECO:0000256" key="4">
    <source>
        <dbReference type="ARBA" id="ARBA00023008"/>
    </source>
</evidence>
<feature type="domain" description="Plastocyanin-like" evidence="7">
    <location>
        <begin position="340"/>
        <end position="485"/>
    </location>
</feature>
<dbReference type="InterPro" id="IPR011707">
    <property type="entry name" value="Cu-oxidase-like_N"/>
</dbReference>
<dbReference type="Gene3D" id="2.60.40.420">
    <property type="entry name" value="Cupredoxins - blue copper proteins"/>
    <property type="match status" value="3"/>
</dbReference>
<dbReference type="InterPro" id="IPR008972">
    <property type="entry name" value="Cupredoxin"/>
</dbReference>
<protein>
    <recommendedName>
        <fullName evidence="12">Laccase</fullName>
    </recommendedName>
</protein>
<gene>
    <name evidence="10" type="ORF">BMF94_6352</name>
</gene>
<dbReference type="PROSITE" id="PS00080">
    <property type="entry name" value="MULTICOPPER_OXIDASE2"/>
    <property type="match status" value="1"/>
</dbReference>
<evidence type="ECO:0000259" key="9">
    <source>
        <dbReference type="Pfam" id="PF07732"/>
    </source>
</evidence>
<accession>A0A2S5B1L2</accession>
<dbReference type="OrthoDB" id="2121828at2759"/>
<dbReference type="PANTHER" id="PTHR11709">
    <property type="entry name" value="MULTI-COPPER OXIDASE"/>
    <property type="match status" value="1"/>
</dbReference>
<dbReference type="Pfam" id="PF00394">
    <property type="entry name" value="Cu-oxidase"/>
    <property type="match status" value="1"/>
</dbReference>
<feature type="signal peptide" evidence="6">
    <location>
        <begin position="1"/>
        <end position="31"/>
    </location>
</feature>
<keyword evidence="6" id="KW-0732">Signal</keyword>
<dbReference type="PROSITE" id="PS00079">
    <property type="entry name" value="MULTICOPPER_OXIDASE1"/>
    <property type="match status" value="1"/>
</dbReference>
<evidence type="ECO:0000313" key="10">
    <source>
        <dbReference type="EMBL" id="POY70646.1"/>
    </source>
</evidence>
<evidence type="ECO:0000259" key="8">
    <source>
        <dbReference type="Pfam" id="PF07731"/>
    </source>
</evidence>
<dbReference type="EMBL" id="PJQD01000112">
    <property type="protein sequence ID" value="POY70646.1"/>
    <property type="molecule type" value="Genomic_DNA"/>
</dbReference>
<feature type="chain" id="PRO_5015777046" description="Laccase" evidence="6">
    <location>
        <begin position="32"/>
        <end position="781"/>
    </location>
</feature>
<evidence type="ECO:0000256" key="2">
    <source>
        <dbReference type="ARBA" id="ARBA00022723"/>
    </source>
</evidence>
<keyword evidence="5" id="KW-0325">Glycoprotein</keyword>
<evidence type="ECO:0000256" key="6">
    <source>
        <dbReference type="SAM" id="SignalP"/>
    </source>
</evidence>
<evidence type="ECO:0008006" key="12">
    <source>
        <dbReference type="Google" id="ProtNLM"/>
    </source>
</evidence>
<dbReference type="GO" id="GO:0005507">
    <property type="term" value="F:copper ion binding"/>
    <property type="evidence" value="ECO:0007669"/>
    <property type="project" value="InterPro"/>
</dbReference>
<dbReference type="InterPro" id="IPR011706">
    <property type="entry name" value="Cu-oxidase_C"/>
</dbReference>
<evidence type="ECO:0000256" key="1">
    <source>
        <dbReference type="ARBA" id="ARBA00010609"/>
    </source>
</evidence>
<comment type="similarity">
    <text evidence="1">Belongs to the multicopper oxidase family.</text>
</comment>
<keyword evidence="11" id="KW-1185">Reference proteome</keyword>
<dbReference type="InterPro" id="IPR002355">
    <property type="entry name" value="Cu_oxidase_Cu_BS"/>
</dbReference>
<dbReference type="Proteomes" id="UP000237144">
    <property type="component" value="Unassembled WGS sequence"/>
</dbReference>
<dbReference type="SUPFAM" id="SSF49503">
    <property type="entry name" value="Cupredoxins"/>
    <property type="match status" value="3"/>
</dbReference>
<dbReference type="Pfam" id="PF07732">
    <property type="entry name" value="Cu-oxidase_3"/>
    <property type="match status" value="1"/>
</dbReference>
<keyword evidence="4" id="KW-0186">Copper</keyword>
<feature type="domain" description="Plastocyanin-like" evidence="9">
    <location>
        <begin position="216"/>
        <end position="325"/>
    </location>
</feature>
<feature type="domain" description="Plastocyanin-like" evidence="8">
    <location>
        <begin position="606"/>
        <end position="717"/>
    </location>
</feature>
<dbReference type="CDD" id="cd13857">
    <property type="entry name" value="CuRO_1_Diphenol_Ox"/>
    <property type="match status" value="1"/>
</dbReference>
<evidence type="ECO:0000313" key="11">
    <source>
        <dbReference type="Proteomes" id="UP000237144"/>
    </source>
</evidence>
<dbReference type="AlphaFoldDB" id="A0A2S5B1L2"/>
<sequence length="781" mass="86130">MKTGHGKDARTAGLLFALFTLIFFLTPFALARDLNTCPIGYSSCSGIKDYGPVCCPSGCACQRAEAGFAYCLMPSGVGGQQADAEQPCCVEGSYCIKTTNRWPICPEDGRAPARRLAPIIDTPLSGESRPAPHVGTARLPFARQAGSGSDDDIYDMSNDLLPTRVTPATGLRPWAPARPSATSKLSELRLSPDWDIYAAPQRREYFWEFAEHPGAPDGFHRPMLLINGQFPGPLVEVNNGDLLVVHVKNLLDQPTTVHFHGLIQNGTNWMDGPSGVTQCPIGPGASFTYEFPVTGDEQYGTYWHHSHRRATYIDGISGPVIVHSPYDPLRRGRDFDLEQIVFLQDWYHDPSDVIVDALLSPSGYNSTFVAPSPQSGLINGAGIYDCGASTRRGRCDQKTQRDLPVLVFPPNKRIRLRFIYAGAHPEMFVSVDEHILRVIEADDCPVWPVPVYSIPINLAQRYSAVLDTSGDSVGDSFYLRAHINTDCLDAPFPDLITQTRLIIRIGEDGQDLGHAIPTSRDWRDRTEGPCTDLDERILEPRVPIAIPEFAETIRYYNSSRIGPLNVSDEAGLAQGVDELLWTVNNITFENFAYDPLLHQIVRGENPFTGRIAIIDSPGLGAIDIVIQNVVGPPHPFHLHGRPFAIIARGSGTISPDEVASLDMNTRNPLRRDTLSLLRNSWVIIRVIADNPGIWALHCHILFHQAQGLLGALIVRPEVVRGFRIPQANYDLCRAGNPNMIDPGRRKRAVAEAEAMNVPPPPAHPRFKHAAILRRRPLLDLA</sequence>
<dbReference type="Pfam" id="PF07731">
    <property type="entry name" value="Cu-oxidase_2"/>
    <property type="match status" value="1"/>
</dbReference>